<dbReference type="WBParaSite" id="GPUH_0001529401-mRNA-1">
    <property type="protein sequence ID" value="GPUH_0001529401-mRNA-1"/>
    <property type="gene ID" value="GPUH_0001529401"/>
</dbReference>
<name>A0A183E2T3_9BILA</name>
<accession>A0A183E2T3</accession>
<dbReference type="Proteomes" id="UP000271098">
    <property type="component" value="Unassembled WGS sequence"/>
</dbReference>
<evidence type="ECO:0000313" key="3">
    <source>
        <dbReference type="Proteomes" id="UP000271098"/>
    </source>
</evidence>
<organism evidence="4">
    <name type="scientific">Gongylonema pulchrum</name>
    <dbReference type="NCBI Taxonomy" id="637853"/>
    <lineage>
        <taxon>Eukaryota</taxon>
        <taxon>Metazoa</taxon>
        <taxon>Ecdysozoa</taxon>
        <taxon>Nematoda</taxon>
        <taxon>Chromadorea</taxon>
        <taxon>Rhabditida</taxon>
        <taxon>Spirurina</taxon>
        <taxon>Spiruromorpha</taxon>
        <taxon>Spiruroidea</taxon>
        <taxon>Gongylonematidae</taxon>
        <taxon>Gongylonema</taxon>
    </lineage>
</organism>
<evidence type="ECO:0000313" key="2">
    <source>
        <dbReference type="EMBL" id="VDN25684.1"/>
    </source>
</evidence>
<dbReference type="AlphaFoldDB" id="A0A183E2T3"/>
<reference evidence="4" key="1">
    <citation type="submission" date="2016-06" db="UniProtKB">
        <authorList>
            <consortium name="WormBaseParasite"/>
        </authorList>
    </citation>
    <scope>IDENTIFICATION</scope>
</reference>
<feature type="region of interest" description="Disordered" evidence="1">
    <location>
        <begin position="68"/>
        <end position="99"/>
    </location>
</feature>
<dbReference type="EMBL" id="UYRT01082227">
    <property type="protein sequence ID" value="VDN25684.1"/>
    <property type="molecule type" value="Genomic_DNA"/>
</dbReference>
<feature type="region of interest" description="Disordered" evidence="1">
    <location>
        <begin position="129"/>
        <end position="160"/>
    </location>
</feature>
<evidence type="ECO:0000256" key="1">
    <source>
        <dbReference type="SAM" id="MobiDB-lite"/>
    </source>
</evidence>
<proteinExistence type="predicted"/>
<feature type="compositionally biased region" description="Polar residues" evidence="1">
    <location>
        <begin position="142"/>
        <end position="154"/>
    </location>
</feature>
<sequence length="177" mass="19653">MYFGNPLQTSATGQASFVSQNPAYYQASRPALRPVNNPEPYPFALQDYMTNCLSGSYHPQAIQNYPKNEESNTYSRKPNALQLPEQNPRVHSSAPDFSAEPDNLFMATLQRPLGAPSTQSQVQRNLLDSAALKPTPPAFTNREISGSQREQVSYQPAAYDATQARYYKSSKEVTVAL</sequence>
<evidence type="ECO:0000313" key="4">
    <source>
        <dbReference type="WBParaSite" id="GPUH_0001529401-mRNA-1"/>
    </source>
</evidence>
<keyword evidence="3" id="KW-1185">Reference proteome</keyword>
<reference evidence="2 3" key="2">
    <citation type="submission" date="2018-11" db="EMBL/GenBank/DDBJ databases">
        <authorList>
            <consortium name="Pathogen Informatics"/>
        </authorList>
    </citation>
    <scope>NUCLEOTIDE SEQUENCE [LARGE SCALE GENOMIC DNA]</scope>
</reference>
<protein>
    <submittedName>
        <fullName evidence="4">ZM domain-containing protein</fullName>
    </submittedName>
</protein>
<gene>
    <name evidence="2" type="ORF">GPUH_LOCUS15274</name>
</gene>